<proteinExistence type="predicted"/>
<accession>A0A6J5MQC2</accession>
<sequence>MFPLTLVELKERLTSLDEVVLLELLNISSEELVKAFSDEIEENFESLLDSVDWDDE</sequence>
<dbReference type="EMBL" id="LR796486">
    <property type="protein sequence ID" value="CAB4147927.1"/>
    <property type="molecule type" value="Genomic_DNA"/>
</dbReference>
<evidence type="ECO:0000313" key="1">
    <source>
        <dbReference type="EMBL" id="CAB4147927.1"/>
    </source>
</evidence>
<gene>
    <name evidence="1" type="ORF">UFOVP507_57</name>
</gene>
<protein>
    <submittedName>
        <fullName evidence="1">Uncharacterized protein</fullName>
    </submittedName>
</protein>
<reference evidence="1" key="1">
    <citation type="submission" date="2020-04" db="EMBL/GenBank/DDBJ databases">
        <authorList>
            <person name="Chiriac C."/>
            <person name="Salcher M."/>
            <person name="Ghai R."/>
            <person name="Kavagutti S V."/>
        </authorList>
    </citation>
    <scope>NUCLEOTIDE SEQUENCE</scope>
</reference>
<organism evidence="1">
    <name type="scientific">uncultured Caudovirales phage</name>
    <dbReference type="NCBI Taxonomy" id="2100421"/>
    <lineage>
        <taxon>Viruses</taxon>
        <taxon>Duplodnaviria</taxon>
        <taxon>Heunggongvirae</taxon>
        <taxon>Uroviricota</taxon>
        <taxon>Caudoviricetes</taxon>
        <taxon>Peduoviridae</taxon>
        <taxon>Maltschvirus</taxon>
        <taxon>Maltschvirus maltsch</taxon>
    </lineage>
</organism>
<name>A0A6J5MQC2_9CAUD</name>